<dbReference type="EMBL" id="CP042905">
    <property type="protein sequence ID" value="QEE15245.2"/>
    <property type="molecule type" value="Genomic_DNA"/>
</dbReference>
<protein>
    <submittedName>
        <fullName evidence="3">IS110 family transposase</fullName>
    </submittedName>
</protein>
<dbReference type="KEGG" id="psyt:DSAG12_01070"/>
<dbReference type="GO" id="GO:0004803">
    <property type="term" value="F:transposase activity"/>
    <property type="evidence" value="ECO:0007669"/>
    <property type="project" value="InterPro"/>
</dbReference>
<feature type="domain" description="Transposase IS110-like N-terminal" evidence="1">
    <location>
        <begin position="54"/>
        <end position="211"/>
    </location>
</feature>
<evidence type="ECO:0000313" key="3">
    <source>
        <dbReference type="EMBL" id="QEE14649.2"/>
    </source>
</evidence>
<dbReference type="Proteomes" id="UP000321408">
    <property type="component" value="Chromosome"/>
</dbReference>
<dbReference type="AlphaFoldDB" id="A0A5B9D6A2"/>
<dbReference type="EMBL" id="CP042905">
    <property type="protein sequence ID" value="QEE16289.2"/>
    <property type="molecule type" value="Genomic_DNA"/>
</dbReference>
<dbReference type="PANTHER" id="PTHR33055:SF15">
    <property type="entry name" value="TRANSPOSASE-RELATED"/>
    <property type="match status" value="1"/>
</dbReference>
<evidence type="ECO:0000313" key="6">
    <source>
        <dbReference type="Proteomes" id="UP000321408"/>
    </source>
</evidence>
<evidence type="ECO:0000313" key="4">
    <source>
        <dbReference type="EMBL" id="QEE15245.2"/>
    </source>
</evidence>
<dbReference type="NCBIfam" id="NF033542">
    <property type="entry name" value="transpos_IS110"/>
    <property type="match status" value="1"/>
</dbReference>
<name>A0A5B9D6A2_9ARCH</name>
<gene>
    <name evidence="3" type="ORF">DSAG12_00462</name>
    <name evidence="4" type="ORF">DSAG12_01070</name>
    <name evidence="5" type="ORF">DSAG12_02119</name>
</gene>
<dbReference type="GO" id="GO:0003677">
    <property type="term" value="F:DNA binding"/>
    <property type="evidence" value="ECO:0007669"/>
    <property type="project" value="InterPro"/>
</dbReference>
<dbReference type="PANTHER" id="PTHR33055">
    <property type="entry name" value="TRANSPOSASE FOR INSERTION SEQUENCE ELEMENT IS1111A"/>
    <property type="match status" value="1"/>
</dbReference>
<keyword evidence="6" id="KW-1185">Reference proteome</keyword>
<reference evidence="3 6" key="2">
    <citation type="journal article" date="2024" name="Int. J. Syst. Evol. Microbiol.">
        <title>Promethearchaeum syntrophicum gen. nov., sp. nov., an anaerobic, obligately syntrophic archaeon, the first isolate of the lineage 'Asgard' archaea, and proposal of the new archaeal phylum Promethearchaeota phyl. nov. and kingdom Promethearchaeati regn. nov.</title>
        <authorList>
            <person name="Imachi H."/>
            <person name="Nobu M.K."/>
            <person name="Kato S."/>
            <person name="Takaki Y."/>
            <person name="Miyazaki M."/>
            <person name="Miyata M."/>
            <person name="Ogawara M."/>
            <person name="Saito Y."/>
            <person name="Sakai S."/>
            <person name="Tahara Y.O."/>
            <person name="Takano Y."/>
            <person name="Tasumi E."/>
            <person name="Uematsu K."/>
            <person name="Yoshimura T."/>
            <person name="Itoh T."/>
            <person name="Ohkuma M."/>
            <person name="Takai K."/>
        </authorList>
    </citation>
    <scope>NUCLEOTIDE SEQUENCE [LARGE SCALE GENOMIC DNA]</scope>
    <source>
        <strain evidence="3 6">MK-D1</strain>
    </source>
</reference>
<dbReference type="KEGG" id="psyt:DSAG12_00462"/>
<evidence type="ECO:0000313" key="5">
    <source>
        <dbReference type="EMBL" id="QEE16289.2"/>
    </source>
</evidence>
<dbReference type="InterPro" id="IPR003346">
    <property type="entry name" value="Transposase_20"/>
</dbReference>
<dbReference type="EMBL" id="CP042905">
    <property type="protein sequence ID" value="QEE14649.2"/>
    <property type="molecule type" value="Genomic_DNA"/>
</dbReference>
<dbReference type="InterPro" id="IPR047650">
    <property type="entry name" value="Transpos_IS110"/>
</dbReference>
<dbReference type="Pfam" id="PF01548">
    <property type="entry name" value="DEDD_Tnp_IS110"/>
    <property type="match status" value="1"/>
</dbReference>
<proteinExistence type="predicted"/>
<dbReference type="KEGG" id="psyt:DSAG12_02119"/>
<feature type="domain" description="Transposase IS116/IS110/IS902 C-terminal" evidence="2">
    <location>
        <begin position="319"/>
        <end position="393"/>
    </location>
</feature>
<dbReference type="InterPro" id="IPR002525">
    <property type="entry name" value="Transp_IS110-like_N"/>
</dbReference>
<accession>A0A5B9D6A2</accession>
<evidence type="ECO:0000259" key="1">
    <source>
        <dbReference type="Pfam" id="PF01548"/>
    </source>
</evidence>
<organism evidence="3 6">
    <name type="scientific">Promethearchaeum syntrophicum</name>
    <dbReference type="NCBI Taxonomy" id="2594042"/>
    <lineage>
        <taxon>Archaea</taxon>
        <taxon>Promethearchaeati</taxon>
        <taxon>Promethearchaeota</taxon>
        <taxon>Promethearchaeia</taxon>
        <taxon>Promethearchaeales</taxon>
        <taxon>Promethearchaeaceae</taxon>
        <taxon>Promethearchaeum</taxon>
    </lineage>
</organism>
<reference evidence="3 6" key="1">
    <citation type="journal article" date="2020" name="Nature">
        <title>Isolation of an archaeon at the prokaryote-eukaryote interface.</title>
        <authorList>
            <person name="Imachi H."/>
            <person name="Nobu M.K."/>
            <person name="Nakahara N."/>
            <person name="Morono Y."/>
            <person name="Ogawara M."/>
            <person name="Takaki Y."/>
            <person name="Takano Y."/>
            <person name="Uematsu K."/>
            <person name="Ikuta T."/>
            <person name="Ito M."/>
            <person name="Matsui Y."/>
            <person name="Miyazaki M."/>
            <person name="Murata K."/>
            <person name="Saito Y."/>
            <person name="Sakai S."/>
            <person name="Song C."/>
            <person name="Tasumi E."/>
            <person name="Yamanaka Y."/>
            <person name="Yamaguchi T."/>
            <person name="Kamagata Y."/>
            <person name="Tamaki H."/>
            <person name="Takai K."/>
        </authorList>
    </citation>
    <scope>NUCLEOTIDE SEQUENCE [LARGE SCALE GENOMIC DNA]</scope>
    <source>
        <strain evidence="3 6">MK-D1</strain>
    </source>
</reference>
<evidence type="ECO:0000259" key="2">
    <source>
        <dbReference type="Pfam" id="PF02371"/>
    </source>
</evidence>
<dbReference type="Pfam" id="PF02371">
    <property type="entry name" value="Transposase_20"/>
    <property type="match status" value="1"/>
</dbReference>
<dbReference type="GO" id="GO:0006313">
    <property type="term" value="P:DNA transposition"/>
    <property type="evidence" value="ECO:0007669"/>
    <property type="project" value="InterPro"/>
</dbReference>
<sequence length="500" mass="57839">MISAKQKKPSIERIRRTPRNPEVVKVLKEVTAFGIGLDVHKDSIALCMSGRLPSGETLVIREHTFRNHHQGVEELCRFLRPYQAKATILMECTGVYHVALYQTLQQRFPSRREFLIAMNPLLVHNRIADLGTKSDRADARTLSNLAFYERILRPSYVGSPEFFTVRDYMRSYHRTRTQTTTCKNRIHRHLHLANQKFSFNLNTEWGLQLLDRYIAQSRPLGEVYEEFLAELKTNGQGRVLERQATEIVPHAEVRLTEPQCFLLQVEVIRLLESQAAAAILLKEAETYVLNHPTLRTHYEQLCFIPGFNAVTVLTILTEVGNYSRFRTADAFSKFCGVVPTVEQSGTFRSKGHVNRFTNKHLRSALSQAAAIILSRPDRNTDIGAYAYKQLLLRKLPFKKAMMKVAFKYSRIVFGMLTGIRQYDPYHETMEKKRARLQKHLTNQGTLLESHRTRALRRNISKLLVTNSDLLNSTSKYHLVHGFKRLIRKSKYQDKHTSTRK</sequence>